<dbReference type="Pfam" id="PF06719">
    <property type="entry name" value="AraC_N"/>
    <property type="match status" value="1"/>
</dbReference>
<dbReference type="GO" id="GO:0003700">
    <property type="term" value="F:DNA-binding transcription factor activity"/>
    <property type="evidence" value="ECO:0007669"/>
    <property type="project" value="InterPro"/>
</dbReference>
<keyword evidence="5" id="KW-1185">Reference proteome</keyword>
<dbReference type="InterPro" id="IPR009057">
    <property type="entry name" value="Homeodomain-like_sf"/>
</dbReference>
<reference evidence="4 5" key="1">
    <citation type="submission" date="2015-11" db="EMBL/GenBank/DDBJ databases">
        <title>Draft genome sequence of Paramesorhizobium deserti A-3-E, a strain highly resistant to diverse beta-lactam antibiotics.</title>
        <authorList>
            <person name="Lv R."/>
            <person name="Yang X."/>
            <person name="Fang N."/>
            <person name="Guo J."/>
            <person name="Luo X."/>
            <person name="Peng F."/>
            <person name="Yang R."/>
            <person name="Cui Y."/>
            <person name="Fang C."/>
            <person name="Song Y."/>
        </authorList>
    </citation>
    <scope>NUCLEOTIDE SEQUENCE [LARGE SCALE GENOMIC DNA]</scope>
    <source>
        <strain evidence="4 5">A-3-E</strain>
    </source>
</reference>
<dbReference type="OrthoDB" id="9802263at2"/>
<dbReference type="InterPro" id="IPR018060">
    <property type="entry name" value="HTH_AraC"/>
</dbReference>
<dbReference type="Proteomes" id="UP000070107">
    <property type="component" value="Unassembled WGS sequence"/>
</dbReference>
<keyword evidence="2" id="KW-0804">Transcription</keyword>
<dbReference type="STRING" id="1494590.ATN84_18095"/>
<dbReference type="SUPFAM" id="SSF46689">
    <property type="entry name" value="Homeodomain-like"/>
    <property type="match status" value="2"/>
</dbReference>
<dbReference type="InterPro" id="IPR009594">
    <property type="entry name" value="Tscrpt_reg_HTH_AraC_N"/>
</dbReference>
<name>A0A135HRR7_9HYPH</name>
<keyword evidence="1" id="KW-0805">Transcription regulation</keyword>
<organism evidence="4 5">
    <name type="scientific">Paramesorhizobium deserti</name>
    <dbReference type="NCBI Taxonomy" id="1494590"/>
    <lineage>
        <taxon>Bacteria</taxon>
        <taxon>Pseudomonadati</taxon>
        <taxon>Pseudomonadota</taxon>
        <taxon>Alphaproteobacteria</taxon>
        <taxon>Hyphomicrobiales</taxon>
        <taxon>Phyllobacteriaceae</taxon>
        <taxon>Paramesorhizobium</taxon>
    </lineage>
</organism>
<dbReference type="PROSITE" id="PS01124">
    <property type="entry name" value="HTH_ARAC_FAMILY_2"/>
    <property type="match status" value="1"/>
</dbReference>
<proteinExistence type="predicted"/>
<dbReference type="EMBL" id="LNTU01000037">
    <property type="protein sequence ID" value="KXF75867.1"/>
    <property type="molecule type" value="Genomic_DNA"/>
</dbReference>
<dbReference type="RefSeq" id="WP_068884184.1">
    <property type="nucleotide sequence ID" value="NZ_LNTU01000037.1"/>
</dbReference>
<dbReference type="GO" id="GO:0043565">
    <property type="term" value="F:sequence-specific DNA binding"/>
    <property type="evidence" value="ECO:0007669"/>
    <property type="project" value="InterPro"/>
</dbReference>
<evidence type="ECO:0000256" key="2">
    <source>
        <dbReference type="ARBA" id="ARBA00023163"/>
    </source>
</evidence>
<dbReference type="PANTHER" id="PTHR43436">
    <property type="entry name" value="ARAC-FAMILY TRANSCRIPTIONAL REGULATOR"/>
    <property type="match status" value="1"/>
</dbReference>
<dbReference type="Gene3D" id="1.10.10.60">
    <property type="entry name" value="Homeodomain-like"/>
    <property type="match status" value="2"/>
</dbReference>
<evidence type="ECO:0000313" key="4">
    <source>
        <dbReference type="EMBL" id="KXF75867.1"/>
    </source>
</evidence>
<dbReference type="SMART" id="SM00342">
    <property type="entry name" value="HTH_ARAC"/>
    <property type="match status" value="1"/>
</dbReference>
<dbReference type="Pfam" id="PF12833">
    <property type="entry name" value="HTH_18"/>
    <property type="match status" value="1"/>
</dbReference>
<dbReference type="AlphaFoldDB" id="A0A135HRR7"/>
<accession>A0A135HRR7</accession>
<evidence type="ECO:0000256" key="1">
    <source>
        <dbReference type="ARBA" id="ARBA00023015"/>
    </source>
</evidence>
<protein>
    <submittedName>
        <fullName evidence="4">AraC family transcriptional regulator</fullName>
    </submittedName>
</protein>
<feature type="domain" description="HTH araC/xylS-type" evidence="3">
    <location>
        <begin position="190"/>
        <end position="288"/>
    </location>
</feature>
<dbReference type="PANTHER" id="PTHR43436:SF1">
    <property type="entry name" value="TRANSCRIPTIONAL REGULATORY PROTEIN"/>
    <property type="match status" value="1"/>
</dbReference>
<evidence type="ECO:0000313" key="5">
    <source>
        <dbReference type="Proteomes" id="UP000070107"/>
    </source>
</evidence>
<sequence>MKDTLLDAVRRYAEAHADPAGIARTPIPGLTVIRATMPSGLDYAISRPLVALVVQGSKQVAMGDQTFTLGAGDTMLIAADVPTVSKVMRASIAAPYLSLVLDLDLAVIAELMVEMKTAPVANMAPIRVESTDAEVSDAALRLVRLLERPASVPVLQAQHVREMHYWLLTGCHGTVIRRLGYPDGHVRRVARAVAMLRTEFAQALRVEHLATVAGMSPSSFHQHFRAVTSLSPLQFQKQLRLIEARRLMIAEGVSASGAALAVGYESVPQFTREYRRMFGLPPVKDAKTARRWAEAAE</sequence>
<evidence type="ECO:0000259" key="3">
    <source>
        <dbReference type="PROSITE" id="PS01124"/>
    </source>
</evidence>
<comment type="caution">
    <text evidence="4">The sequence shown here is derived from an EMBL/GenBank/DDBJ whole genome shotgun (WGS) entry which is preliminary data.</text>
</comment>
<gene>
    <name evidence="4" type="ORF">ATN84_18095</name>
</gene>